<keyword evidence="2" id="KW-0436">Ligase</keyword>
<dbReference type="GO" id="GO:0006542">
    <property type="term" value="P:glutamine biosynthetic process"/>
    <property type="evidence" value="ECO:0007669"/>
    <property type="project" value="InterPro"/>
</dbReference>
<evidence type="ECO:0000256" key="3">
    <source>
        <dbReference type="ARBA" id="ARBA00022741"/>
    </source>
</evidence>
<dbReference type="PANTHER" id="PTHR43785:SF12">
    <property type="entry name" value="TYPE-1 GLUTAMINE SYNTHETASE 2"/>
    <property type="match status" value="1"/>
</dbReference>
<dbReference type="GO" id="GO:0005524">
    <property type="term" value="F:ATP binding"/>
    <property type="evidence" value="ECO:0007669"/>
    <property type="project" value="UniProtKB-KW"/>
</dbReference>
<feature type="domain" description="GS catalytic" evidence="7">
    <location>
        <begin position="146"/>
        <end position="475"/>
    </location>
</feature>
<dbReference type="GO" id="GO:0042402">
    <property type="term" value="P:biogenic amine catabolic process"/>
    <property type="evidence" value="ECO:0007669"/>
    <property type="project" value="UniProtKB-ARBA"/>
</dbReference>
<dbReference type="FunFam" id="3.30.590.10:FF:000005">
    <property type="entry name" value="Probable glutamine synthetase"/>
    <property type="match status" value="1"/>
</dbReference>
<accession>A0A7L9J5H3</accession>
<evidence type="ECO:0000259" key="7">
    <source>
        <dbReference type="PROSITE" id="PS51987"/>
    </source>
</evidence>
<evidence type="ECO:0000256" key="2">
    <source>
        <dbReference type="ARBA" id="ARBA00022598"/>
    </source>
</evidence>
<gene>
    <name evidence="8" type="ORF">IGS73_07895</name>
</gene>
<organism evidence="8 9">
    <name type="scientific">Janibacter indicus</name>
    <dbReference type="NCBI Taxonomy" id="857417"/>
    <lineage>
        <taxon>Bacteria</taxon>
        <taxon>Bacillati</taxon>
        <taxon>Actinomycetota</taxon>
        <taxon>Actinomycetes</taxon>
        <taxon>Micrococcales</taxon>
        <taxon>Intrasporangiaceae</taxon>
        <taxon>Janibacter</taxon>
    </lineage>
</organism>
<dbReference type="SUPFAM" id="SSF54368">
    <property type="entry name" value="Glutamine synthetase, N-terminal domain"/>
    <property type="match status" value="1"/>
</dbReference>
<dbReference type="AlphaFoldDB" id="A0A7L9J5H3"/>
<evidence type="ECO:0000256" key="4">
    <source>
        <dbReference type="ARBA" id="ARBA00022840"/>
    </source>
</evidence>
<dbReference type="GO" id="GO:0006576">
    <property type="term" value="P:biogenic amine metabolic process"/>
    <property type="evidence" value="ECO:0007669"/>
    <property type="project" value="UniProtKB-ARBA"/>
</dbReference>
<keyword evidence="4" id="KW-0067">ATP-binding</keyword>
<evidence type="ECO:0000313" key="8">
    <source>
        <dbReference type="EMBL" id="QOK24255.1"/>
    </source>
</evidence>
<dbReference type="SMART" id="SM01230">
    <property type="entry name" value="Gln-synt_C"/>
    <property type="match status" value="1"/>
</dbReference>
<sequence>MVCYTAIAWDKRRRPAYERDGLVTRRNARLLSADELVARIEADLIDTVIVAFTDMQGRLLGKRFHGRYFVDVVAKHGTEGCNYLLSVDVDMNTVEGYAMSSWEKGYGDMEFALDFDTIRVLKHLPKTAIIQCDLTWLDESPVIQSPRTILKAQVEKATQAGYVAKAGTELEFIVFDTTYEEAWSSNYRDLTPSNQYNVDYSILGTSRVEPLLRDIRNTMYAAGMDVECAKGECNFGQHEIGFLYDDVVATADNHSVYKTAAKEIAAQHGQALTFMAKYNEREGNSCHIHLSLRGLEDEIVFWRDGARTPLYDQFIAGVLTMMRDFTLLYAPNVNSYKRFADGSFAPTTVAWGLDNRSCAIRLVGKGAGARMENRVPGGDANPYLALAAMLGAGLYGIEHKLELEPELTGNAYTSDKPKVPNTLREARDAFTTSAAARQILGDEVVDHYTTMADVELKAFEASVTDWELRRSFERM</sequence>
<dbReference type="InterPro" id="IPR008146">
    <property type="entry name" value="Gln_synth_cat_dom"/>
</dbReference>
<comment type="similarity">
    <text evidence="1 5 6">Belongs to the glutamine synthetase family.</text>
</comment>
<proteinExistence type="inferred from homology"/>
<evidence type="ECO:0000256" key="5">
    <source>
        <dbReference type="PROSITE-ProRule" id="PRU01331"/>
    </source>
</evidence>
<protein>
    <submittedName>
        <fullName evidence="8">Glutamine synthetase</fullName>
    </submittedName>
</protein>
<dbReference type="PROSITE" id="PS51987">
    <property type="entry name" value="GS_CATALYTIC"/>
    <property type="match status" value="1"/>
</dbReference>
<dbReference type="Gene3D" id="3.10.20.70">
    <property type="entry name" value="Glutamine synthetase, N-terminal domain"/>
    <property type="match status" value="1"/>
</dbReference>
<dbReference type="GO" id="GO:0004356">
    <property type="term" value="F:glutamine synthetase activity"/>
    <property type="evidence" value="ECO:0007669"/>
    <property type="project" value="InterPro"/>
</dbReference>
<dbReference type="Proteomes" id="UP000593998">
    <property type="component" value="Chromosome"/>
</dbReference>
<dbReference type="PANTHER" id="PTHR43785">
    <property type="entry name" value="GAMMA-GLUTAMYLPUTRESCINE SYNTHETASE"/>
    <property type="match status" value="1"/>
</dbReference>
<evidence type="ECO:0000313" key="9">
    <source>
        <dbReference type="Proteomes" id="UP000593998"/>
    </source>
</evidence>
<keyword evidence="3" id="KW-0547">Nucleotide-binding</keyword>
<evidence type="ECO:0000256" key="6">
    <source>
        <dbReference type="RuleBase" id="RU000384"/>
    </source>
</evidence>
<dbReference type="InterPro" id="IPR014746">
    <property type="entry name" value="Gln_synth/guanido_kin_cat_dom"/>
</dbReference>
<reference evidence="8 9" key="1">
    <citation type="submission" date="2020-10" db="EMBL/GenBank/DDBJ databases">
        <title>Janibacter indicus TT2 genome sequence.</title>
        <authorList>
            <person name="Lee K."/>
            <person name="Ganzorig M."/>
        </authorList>
    </citation>
    <scope>NUCLEOTIDE SEQUENCE [LARGE SCALE GENOMIC DNA]</scope>
    <source>
        <strain evidence="8 9">TT2</strain>
    </source>
</reference>
<dbReference type="SUPFAM" id="SSF55931">
    <property type="entry name" value="Glutamine synthetase/guanido kinase"/>
    <property type="match status" value="1"/>
</dbReference>
<dbReference type="EMBL" id="CP062789">
    <property type="protein sequence ID" value="QOK24255.1"/>
    <property type="molecule type" value="Genomic_DNA"/>
</dbReference>
<dbReference type="Pfam" id="PF00120">
    <property type="entry name" value="Gln-synt_C"/>
    <property type="match status" value="1"/>
</dbReference>
<dbReference type="Gene3D" id="3.30.590.10">
    <property type="entry name" value="Glutamine synthetase/guanido kinase, catalytic domain"/>
    <property type="match status" value="1"/>
</dbReference>
<evidence type="ECO:0000256" key="1">
    <source>
        <dbReference type="ARBA" id="ARBA00009897"/>
    </source>
</evidence>
<dbReference type="InterPro" id="IPR036651">
    <property type="entry name" value="Gln_synt_N_sf"/>
</dbReference>
<name>A0A7L9J5H3_9MICO</name>